<evidence type="ECO:0000256" key="1">
    <source>
        <dbReference type="SAM" id="MobiDB-lite"/>
    </source>
</evidence>
<organism evidence="2 3">
    <name type="scientific">Candida metapsilosis</name>
    <dbReference type="NCBI Taxonomy" id="273372"/>
    <lineage>
        <taxon>Eukaryota</taxon>
        <taxon>Fungi</taxon>
        <taxon>Dikarya</taxon>
        <taxon>Ascomycota</taxon>
        <taxon>Saccharomycotina</taxon>
        <taxon>Pichiomycetes</taxon>
        <taxon>Debaryomycetaceae</taxon>
        <taxon>Candida/Lodderomyces clade</taxon>
        <taxon>Candida</taxon>
    </lineage>
</organism>
<feature type="compositionally biased region" description="Low complexity" evidence="1">
    <location>
        <begin position="133"/>
        <end position="144"/>
    </location>
</feature>
<feature type="compositionally biased region" description="Low complexity" evidence="1">
    <location>
        <begin position="19"/>
        <end position="30"/>
    </location>
</feature>
<proteinExistence type="predicted"/>
<keyword evidence="3" id="KW-1185">Reference proteome</keyword>
<reference evidence="2 3" key="1">
    <citation type="submission" date="2020-12" db="EMBL/GenBank/DDBJ databases">
        <title>Effect of drift, selection, and recombination on the evolution of hybrid genomes in Candida yeast pathogens.</title>
        <authorList>
            <person name="Mixao V."/>
            <person name="Ksiezopolska E."/>
            <person name="Saus E."/>
            <person name="Boekhout T."/>
            <person name="Gacser A."/>
            <person name="Gabaldon T."/>
        </authorList>
    </citation>
    <scope>NUCLEOTIDE SEQUENCE [LARGE SCALE GENOMIC DNA]</scope>
    <source>
        <strain evidence="2 3">BP57</strain>
    </source>
</reference>
<feature type="compositionally biased region" description="Low complexity" evidence="1">
    <location>
        <begin position="66"/>
        <end position="75"/>
    </location>
</feature>
<name>A0A8H8DBN9_9ASCO</name>
<feature type="region of interest" description="Disordered" evidence="1">
    <location>
        <begin position="1"/>
        <end position="144"/>
    </location>
</feature>
<evidence type="ECO:0000313" key="3">
    <source>
        <dbReference type="Proteomes" id="UP000669133"/>
    </source>
</evidence>
<dbReference type="GeneID" id="93651848"/>
<dbReference type="Proteomes" id="UP000669133">
    <property type="component" value="Unassembled WGS sequence"/>
</dbReference>
<accession>A0A8H8DBN9</accession>
<comment type="caution">
    <text evidence="2">The sequence shown here is derived from an EMBL/GenBank/DDBJ whole genome shotgun (WGS) entry which is preliminary data.</text>
</comment>
<protein>
    <submittedName>
        <fullName evidence="2">Uncharacterized protein</fullName>
    </submittedName>
</protein>
<sequence>MLQSPFNYQPKEQKRKLPYNSNSNNNDYYSCSTPIRSNNYKYTSSSLLHTPPQSTTHKQTKKKQKTNSQSVMPLSSPTPPPMSRSTYNDNCLEVCSTSTTKSTPSTPPPPPPMQQFQDYRNHTHQVNTPPPTTSSSSKTTSKLDLNSSSIETKLKLIQLKMNDIEESTTKDDINELLQSTIEEFNQDKLKKQRLPRRKFDEFIMIPIDDPPKTPVEQITYKDNNLDFNNPPPLVVQTNDDESTQYLQLEVDDDDRWIPPPFAI</sequence>
<dbReference type="EMBL" id="JAEOAQ010000003">
    <property type="protein sequence ID" value="KAG5419452.1"/>
    <property type="molecule type" value="Genomic_DNA"/>
</dbReference>
<gene>
    <name evidence="2" type="ORF">I9W82_003219</name>
</gene>
<evidence type="ECO:0000313" key="2">
    <source>
        <dbReference type="EMBL" id="KAG5419452.1"/>
    </source>
</evidence>
<dbReference type="AlphaFoldDB" id="A0A8H8DBN9"/>
<dbReference type="OrthoDB" id="4026742at2759"/>
<feature type="compositionally biased region" description="Polar residues" evidence="1">
    <location>
        <begin position="31"/>
        <end position="48"/>
    </location>
</feature>
<dbReference type="RefSeq" id="XP_067548568.1">
    <property type="nucleotide sequence ID" value="XM_067692161.1"/>
</dbReference>